<feature type="domain" description="SRR1-like" evidence="1">
    <location>
        <begin position="193"/>
        <end position="306"/>
    </location>
</feature>
<dbReference type="PANTHER" id="PTHR42080">
    <property type="entry name" value="SRR1 DOMAIN-CONTAINING PROTEIN"/>
    <property type="match status" value="1"/>
</dbReference>
<dbReference type="AlphaFoldDB" id="A0A9W9LIT9"/>
<accession>A0A9W9LIT9</accession>
<comment type="caution">
    <text evidence="2">The sequence shown here is derived from an EMBL/GenBank/DDBJ whole genome shotgun (WGS) entry which is preliminary data.</text>
</comment>
<dbReference type="OrthoDB" id="5230585at2759"/>
<reference evidence="2" key="1">
    <citation type="submission" date="2022-11" db="EMBL/GenBank/DDBJ databases">
        <authorList>
            <person name="Petersen C."/>
        </authorList>
    </citation>
    <scope>NUCLEOTIDE SEQUENCE</scope>
    <source>
        <strain evidence="2">IBT 26290</strain>
    </source>
</reference>
<gene>
    <name evidence="2" type="ORF">N7482_007131</name>
</gene>
<evidence type="ECO:0000313" key="2">
    <source>
        <dbReference type="EMBL" id="KAJ5160127.1"/>
    </source>
</evidence>
<sequence length="369" mass="41865">MASDGPANYQIHTVDVNTSNDYFGGSFRWSEAPPYKPQTMEEAQGHIDYLYESGVPFFSKEMIRAVFEQCQRKPARGELIYVKGVDGATVEFVSKTGEIKKRTSADGVSLEYLLLDPVISYDCRAHLKHRLWWTGLPGRPPFCSLTIQHPSLEFKAGSNEPVVHWPTQPREEVAQAFQGHFQDWQETEVCQQLKQVLHRHAATHRITKVVGLALSAMSIRVDDCPRSYIQHALLLTLRNWLAERDGTEVTCYAQDPGYRSVDKEVLRAHNIQVIDDPQAWLEIDDQSVVFSVAPNVPVKEIVADIARPGIIIWERVGFEDADQEGKTSSTDPSSPRVRAMLEGYELFDFGAEDDPNFCRTVMYIRRHQG</sequence>
<evidence type="ECO:0000259" key="1">
    <source>
        <dbReference type="Pfam" id="PF07985"/>
    </source>
</evidence>
<keyword evidence="3" id="KW-1185">Reference proteome</keyword>
<dbReference type="EMBL" id="JAPQKN010000004">
    <property type="protein sequence ID" value="KAJ5160127.1"/>
    <property type="molecule type" value="Genomic_DNA"/>
</dbReference>
<name>A0A9W9LIT9_9EURO</name>
<dbReference type="PANTHER" id="PTHR42080:SF3">
    <property type="entry name" value="SRR1-LIKE DOMAIN-CONTAINING PROTEIN"/>
    <property type="match status" value="1"/>
</dbReference>
<organism evidence="2 3">
    <name type="scientific">Penicillium canariense</name>
    <dbReference type="NCBI Taxonomy" id="189055"/>
    <lineage>
        <taxon>Eukaryota</taxon>
        <taxon>Fungi</taxon>
        <taxon>Dikarya</taxon>
        <taxon>Ascomycota</taxon>
        <taxon>Pezizomycotina</taxon>
        <taxon>Eurotiomycetes</taxon>
        <taxon>Eurotiomycetidae</taxon>
        <taxon>Eurotiales</taxon>
        <taxon>Aspergillaceae</taxon>
        <taxon>Penicillium</taxon>
    </lineage>
</organism>
<dbReference type="GeneID" id="81428432"/>
<evidence type="ECO:0000313" key="3">
    <source>
        <dbReference type="Proteomes" id="UP001149163"/>
    </source>
</evidence>
<proteinExistence type="predicted"/>
<reference evidence="2" key="2">
    <citation type="journal article" date="2023" name="IMA Fungus">
        <title>Comparative genomic study of the Penicillium genus elucidates a diverse pangenome and 15 lateral gene transfer events.</title>
        <authorList>
            <person name="Petersen C."/>
            <person name="Sorensen T."/>
            <person name="Nielsen M.R."/>
            <person name="Sondergaard T.E."/>
            <person name="Sorensen J.L."/>
            <person name="Fitzpatrick D.A."/>
            <person name="Frisvad J.C."/>
            <person name="Nielsen K.L."/>
        </authorList>
    </citation>
    <scope>NUCLEOTIDE SEQUENCE</scope>
    <source>
        <strain evidence="2">IBT 26290</strain>
    </source>
</reference>
<dbReference type="InterPro" id="IPR012942">
    <property type="entry name" value="SRR1-like"/>
</dbReference>
<protein>
    <recommendedName>
        <fullName evidence="1">SRR1-like domain-containing protein</fullName>
    </recommendedName>
</protein>
<dbReference type="Pfam" id="PF07985">
    <property type="entry name" value="SRR1"/>
    <property type="match status" value="1"/>
</dbReference>
<dbReference type="RefSeq" id="XP_056541685.1">
    <property type="nucleotide sequence ID" value="XM_056689256.1"/>
</dbReference>
<dbReference type="Proteomes" id="UP001149163">
    <property type="component" value="Unassembled WGS sequence"/>
</dbReference>